<keyword evidence="2" id="KW-1185">Reference proteome</keyword>
<gene>
    <name evidence="1" type="ORF">RHGRI_024417</name>
</gene>
<evidence type="ECO:0000313" key="1">
    <source>
        <dbReference type="EMBL" id="KAG5536974.1"/>
    </source>
</evidence>
<accession>A0AAV6JEK1</accession>
<proteinExistence type="predicted"/>
<sequence length="91" mass="10340">MWVAEDWCICESRSLLTYRPPFRDHPNFCPPLQSKGPVDGNHKWECFTSISSVSPYHLHRLGASGEQFITLDARTSLCAFDLSLGFNLTVH</sequence>
<protein>
    <submittedName>
        <fullName evidence="1">Uncharacterized protein</fullName>
    </submittedName>
</protein>
<name>A0AAV6JEK1_9ERIC</name>
<organism evidence="1 2">
    <name type="scientific">Rhododendron griersonianum</name>
    <dbReference type="NCBI Taxonomy" id="479676"/>
    <lineage>
        <taxon>Eukaryota</taxon>
        <taxon>Viridiplantae</taxon>
        <taxon>Streptophyta</taxon>
        <taxon>Embryophyta</taxon>
        <taxon>Tracheophyta</taxon>
        <taxon>Spermatophyta</taxon>
        <taxon>Magnoliopsida</taxon>
        <taxon>eudicotyledons</taxon>
        <taxon>Gunneridae</taxon>
        <taxon>Pentapetalae</taxon>
        <taxon>asterids</taxon>
        <taxon>Ericales</taxon>
        <taxon>Ericaceae</taxon>
        <taxon>Ericoideae</taxon>
        <taxon>Rhodoreae</taxon>
        <taxon>Rhododendron</taxon>
    </lineage>
</organism>
<reference evidence="1" key="1">
    <citation type="submission" date="2020-08" db="EMBL/GenBank/DDBJ databases">
        <title>Plant Genome Project.</title>
        <authorList>
            <person name="Zhang R.-G."/>
        </authorList>
    </citation>
    <scope>NUCLEOTIDE SEQUENCE</scope>
    <source>
        <strain evidence="1">WSP0</strain>
        <tissue evidence="1">Leaf</tissue>
    </source>
</reference>
<dbReference type="AlphaFoldDB" id="A0AAV6JEK1"/>
<dbReference type="Proteomes" id="UP000823749">
    <property type="component" value="Chromosome 8"/>
</dbReference>
<comment type="caution">
    <text evidence="1">The sequence shown here is derived from an EMBL/GenBank/DDBJ whole genome shotgun (WGS) entry which is preliminary data.</text>
</comment>
<evidence type="ECO:0000313" key="2">
    <source>
        <dbReference type="Proteomes" id="UP000823749"/>
    </source>
</evidence>
<dbReference type="EMBL" id="JACTNZ010000008">
    <property type="protein sequence ID" value="KAG5536974.1"/>
    <property type="molecule type" value="Genomic_DNA"/>
</dbReference>